<evidence type="ECO:0000313" key="3">
    <source>
        <dbReference type="EMBL" id="MDD1795420.1"/>
    </source>
</evidence>
<dbReference type="Gene3D" id="3.10.450.40">
    <property type="match status" value="2"/>
</dbReference>
<dbReference type="Proteomes" id="UP001149400">
    <property type="component" value="Unassembled WGS sequence"/>
</dbReference>
<comment type="caution">
    <text evidence="3">The sequence shown here is derived from an EMBL/GenBank/DDBJ whole genome shotgun (WGS) entry which is preliminary data.</text>
</comment>
<keyword evidence="4" id="KW-1185">Reference proteome</keyword>
<reference evidence="3" key="1">
    <citation type="submission" date="2021-12" db="EMBL/GenBank/DDBJ databases">
        <title>Enterovibrio ZSDZ35 sp. nov. and Enterovibrio ZSDZ42 sp. nov., isolated from coastal seawater in Qingdao.</title>
        <authorList>
            <person name="Zhang P."/>
        </authorList>
    </citation>
    <scope>NUCLEOTIDE SEQUENCE</scope>
    <source>
        <strain evidence="3">ZSDZ42</strain>
    </source>
</reference>
<feature type="signal peptide" evidence="1">
    <location>
        <begin position="1"/>
        <end position="29"/>
    </location>
</feature>
<name>A0ABT5R5F9_9GAMM</name>
<proteinExistence type="predicted"/>
<protein>
    <submittedName>
        <fullName evidence="3">PepSY domain-containing protein</fullName>
    </submittedName>
</protein>
<accession>A0ABT5R5F9</accession>
<evidence type="ECO:0000259" key="2">
    <source>
        <dbReference type="Pfam" id="PF03413"/>
    </source>
</evidence>
<dbReference type="Pfam" id="PF03413">
    <property type="entry name" value="PepSY"/>
    <property type="match status" value="2"/>
</dbReference>
<gene>
    <name evidence="3" type="ORF">LRP50_20010</name>
</gene>
<feature type="domain" description="PepSY" evidence="2">
    <location>
        <begin position="41"/>
        <end position="96"/>
    </location>
</feature>
<dbReference type="RefSeq" id="WP_274166215.1">
    <property type="nucleotide sequence ID" value="NZ_JAJUBC010000029.1"/>
</dbReference>
<dbReference type="EMBL" id="JAJUBC010000029">
    <property type="protein sequence ID" value="MDD1795420.1"/>
    <property type="molecule type" value="Genomic_DNA"/>
</dbReference>
<dbReference type="InterPro" id="IPR025711">
    <property type="entry name" value="PepSY"/>
</dbReference>
<feature type="domain" description="PepSY" evidence="2">
    <location>
        <begin position="128"/>
        <end position="177"/>
    </location>
</feature>
<evidence type="ECO:0000256" key="1">
    <source>
        <dbReference type="SAM" id="SignalP"/>
    </source>
</evidence>
<keyword evidence="1" id="KW-0732">Signal</keyword>
<sequence length="183" mass="20040">MKNTMNFKPAAVSVLLGMSTMMAMGVAHADDAPTSLNQDAVSLLQAVEIAKNETGAVPLEAERDMKKGQAVYQIELATTDGQEIKTLIDAQTGDVILTKKRRDHDHDDHEDQVENAMWLSGLKNNTYLSLEQAVLKAEAEFGGKAWSVDVDDHWGDITYEVELLDANGKRVETHIDAMISAAK</sequence>
<feature type="chain" id="PRO_5046469058" evidence="1">
    <location>
        <begin position="30"/>
        <end position="183"/>
    </location>
</feature>
<organism evidence="3 4">
    <name type="scientific">Enterovibrio gelatinilyticus</name>
    <dbReference type="NCBI Taxonomy" id="2899819"/>
    <lineage>
        <taxon>Bacteria</taxon>
        <taxon>Pseudomonadati</taxon>
        <taxon>Pseudomonadota</taxon>
        <taxon>Gammaproteobacteria</taxon>
        <taxon>Vibrionales</taxon>
        <taxon>Vibrionaceae</taxon>
        <taxon>Enterovibrio</taxon>
    </lineage>
</organism>
<evidence type="ECO:0000313" key="4">
    <source>
        <dbReference type="Proteomes" id="UP001149400"/>
    </source>
</evidence>